<dbReference type="InterPro" id="IPR051531">
    <property type="entry name" value="N-acetyltransferase"/>
</dbReference>
<organism evidence="5 6">
    <name type="scientific">Arthrobacter terrae</name>
    <dbReference type="NCBI Taxonomy" id="2935737"/>
    <lineage>
        <taxon>Bacteria</taxon>
        <taxon>Bacillati</taxon>
        <taxon>Actinomycetota</taxon>
        <taxon>Actinomycetes</taxon>
        <taxon>Micrococcales</taxon>
        <taxon>Micrococcaceae</taxon>
        <taxon>Arthrobacter</taxon>
    </lineage>
</organism>
<evidence type="ECO:0000256" key="3">
    <source>
        <dbReference type="ARBA" id="ARBA00038502"/>
    </source>
</evidence>
<keyword evidence="2" id="KW-0012">Acyltransferase</keyword>
<dbReference type="EMBL" id="JADNYM010000010">
    <property type="protein sequence ID" value="MBG0739552.1"/>
    <property type="molecule type" value="Genomic_DNA"/>
</dbReference>
<dbReference type="Gene3D" id="3.40.630.30">
    <property type="match status" value="1"/>
</dbReference>
<protein>
    <submittedName>
        <fullName evidence="5">GNAT family N-acetyltransferase</fullName>
    </submittedName>
</protein>
<dbReference type="RefSeq" id="WP_196396504.1">
    <property type="nucleotide sequence ID" value="NZ_JADNYM010000010.1"/>
</dbReference>
<accession>A0A931CJ44</accession>
<feature type="domain" description="N-acetyltransferase" evidence="4">
    <location>
        <begin position="15"/>
        <end position="97"/>
    </location>
</feature>
<dbReference type="Pfam" id="PF13302">
    <property type="entry name" value="Acetyltransf_3"/>
    <property type="match status" value="1"/>
</dbReference>
<dbReference type="SUPFAM" id="SSF55729">
    <property type="entry name" value="Acyl-CoA N-acyltransferases (Nat)"/>
    <property type="match status" value="1"/>
</dbReference>
<gene>
    <name evidence="5" type="ORF">IV500_09160</name>
</gene>
<reference evidence="5 6" key="1">
    <citation type="submission" date="2020-11" db="EMBL/GenBank/DDBJ databases">
        <title>Arthrobacter antarcticus sp. nov., isolated from Antarctic Soil.</title>
        <authorList>
            <person name="Li J."/>
        </authorList>
    </citation>
    <scope>NUCLEOTIDE SEQUENCE [LARGE SCALE GENOMIC DNA]</scope>
    <source>
        <strain evidence="5 6">Z1-20</strain>
    </source>
</reference>
<proteinExistence type="inferred from homology"/>
<sequence length="136" mass="14533">MISTKLISHGDVAAFIVDGTGTLLGRITLNGIVRGTFQSCSLGYWVGAADNGPGVATAAVGSILRLVFGALGLHRIQAETLLHNVRSQRILEHNGFVRIGMAPNYLKIAGAWQDFNLYQIVQNDGGKLQSARSRIS</sequence>
<dbReference type="PANTHER" id="PTHR43792:SF8">
    <property type="entry name" value="[RIBOSOMAL PROTEIN US5]-ALANINE N-ACETYLTRANSFERASE"/>
    <property type="match status" value="1"/>
</dbReference>
<evidence type="ECO:0000259" key="4">
    <source>
        <dbReference type="Pfam" id="PF13302"/>
    </source>
</evidence>
<evidence type="ECO:0000313" key="5">
    <source>
        <dbReference type="EMBL" id="MBG0739552.1"/>
    </source>
</evidence>
<dbReference type="Proteomes" id="UP000655366">
    <property type="component" value="Unassembled WGS sequence"/>
</dbReference>
<comment type="caution">
    <text evidence="5">The sequence shown here is derived from an EMBL/GenBank/DDBJ whole genome shotgun (WGS) entry which is preliminary data.</text>
</comment>
<dbReference type="GO" id="GO:0005737">
    <property type="term" value="C:cytoplasm"/>
    <property type="evidence" value="ECO:0007669"/>
    <property type="project" value="TreeGrafter"/>
</dbReference>
<dbReference type="InterPro" id="IPR016181">
    <property type="entry name" value="Acyl_CoA_acyltransferase"/>
</dbReference>
<evidence type="ECO:0000256" key="1">
    <source>
        <dbReference type="ARBA" id="ARBA00022679"/>
    </source>
</evidence>
<dbReference type="GO" id="GO:0008999">
    <property type="term" value="F:protein-N-terminal-alanine acetyltransferase activity"/>
    <property type="evidence" value="ECO:0007669"/>
    <property type="project" value="TreeGrafter"/>
</dbReference>
<evidence type="ECO:0000256" key="2">
    <source>
        <dbReference type="ARBA" id="ARBA00023315"/>
    </source>
</evidence>
<comment type="similarity">
    <text evidence="3">Belongs to the acetyltransferase family. RimJ subfamily.</text>
</comment>
<dbReference type="AlphaFoldDB" id="A0A931CJ44"/>
<dbReference type="InterPro" id="IPR000182">
    <property type="entry name" value="GNAT_dom"/>
</dbReference>
<dbReference type="PANTHER" id="PTHR43792">
    <property type="entry name" value="GNAT FAMILY, PUTATIVE (AFU_ORTHOLOGUE AFUA_3G00765)-RELATED-RELATED"/>
    <property type="match status" value="1"/>
</dbReference>
<name>A0A931CJ44_9MICC</name>
<keyword evidence="1" id="KW-0808">Transferase</keyword>
<evidence type="ECO:0000313" key="6">
    <source>
        <dbReference type="Proteomes" id="UP000655366"/>
    </source>
</evidence>
<keyword evidence="6" id="KW-1185">Reference proteome</keyword>